<organism evidence="4 5">
    <name type="scientific">Sphingomonas aliaeris</name>
    <dbReference type="NCBI Taxonomy" id="2759526"/>
    <lineage>
        <taxon>Bacteria</taxon>
        <taxon>Pseudomonadati</taxon>
        <taxon>Pseudomonadota</taxon>
        <taxon>Alphaproteobacteria</taxon>
        <taxon>Sphingomonadales</taxon>
        <taxon>Sphingomonadaceae</taxon>
        <taxon>Sphingomonas</taxon>
    </lineage>
</organism>
<evidence type="ECO:0000313" key="4">
    <source>
        <dbReference type="EMBL" id="QQV77408.1"/>
    </source>
</evidence>
<gene>
    <name evidence="4" type="ORF">H5J25_00790</name>
</gene>
<dbReference type="RefSeq" id="WP_202093858.1">
    <property type="nucleotide sequence ID" value="NZ_CP061035.1"/>
</dbReference>
<dbReference type="GO" id="GO:0000160">
    <property type="term" value="P:phosphorelay signal transduction system"/>
    <property type="evidence" value="ECO:0007669"/>
    <property type="project" value="InterPro"/>
</dbReference>
<sequence>MDPEASPRVLVVEDESAVLMLVEDMLFDLGYSDVETAMGLPEALPLARSLDLSFAILDVNLGEHRSFPIADVLRARHVPFLFATGYGEHGMEGDYVGATVLKKPFRSADLANAIERALGGARN</sequence>
<evidence type="ECO:0000313" key="5">
    <source>
        <dbReference type="Proteomes" id="UP000595894"/>
    </source>
</evidence>
<dbReference type="InterPro" id="IPR050595">
    <property type="entry name" value="Bact_response_regulator"/>
</dbReference>
<dbReference type="PANTHER" id="PTHR44591">
    <property type="entry name" value="STRESS RESPONSE REGULATOR PROTEIN 1"/>
    <property type="match status" value="1"/>
</dbReference>
<dbReference type="Proteomes" id="UP000595894">
    <property type="component" value="Chromosome"/>
</dbReference>
<name>A0A974NVC8_9SPHN</name>
<dbReference type="InterPro" id="IPR001789">
    <property type="entry name" value="Sig_transdc_resp-reg_receiver"/>
</dbReference>
<dbReference type="AlphaFoldDB" id="A0A974NVC8"/>
<accession>A0A974NVC8</accession>
<dbReference type="Pfam" id="PF00072">
    <property type="entry name" value="Response_reg"/>
    <property type="match status" value="1"/>
</dbReference>
<evidence type="ECO:0000256" key="1">
    <source>
        <dbReference type="ARBA" id="ARBA00022553"/>
    </source>
</evidence>
<evidence type="ECO:0000256" key="2">
    <source>
        <dbReference type="PROSITE-ProRule" id="PRU00169"/>
    </source>
</evidence>
<dbReference type="Gene3D" id="3.40.50.2300">
    <property type="match status" value="1"/>
</dbReference>
<keyword evidence="5" id="KW-1185">Reference proteome</keyword>
<dbReference type="KEGG" id="sari:H5J25_00790"/>
<reference evidence="5" key="1">
    <citation type="submission" date="2020-09" db="EMBL/GenBank/DDBJ databases">
        <title>Sphingomonas sp., a new species isolated from pork steak.</title>
        <authorList>
            <person name="Heidler von Heilborn D."/>
        </authorList>
    </citation>
    <scope>NUCLEOTIDE SEQUENCE [LARGE SCALE GENOMIC DNA]</scope>
</reference>
<dbReference type="EMBL" id="CP061035">
    <property type="protein sequence ID" value="QQV77408.1"/>
    <property type="molecule type" value="Genomic_DNA"/>
</dbReference>
<dbReference type="SUPFAM" id="SSF52172">
    <property type="entry name" value="CheY-like"/>
    <property type="match status" value="1"/>
</dbReference>
<dbReference type="PANTHER" id="PTHR44591:SF24">
    <property type="entry name" value="PROTEIN-GLUTAMATE METHYLESTERASE_PROTEIN-GLUTAMINE GLUTAMINASE 1"/>
    <property type="match status" value="1"/>
</dbReference>
<feature type="modified residue" description="4-aspartylphosphate" evidence="2">
    <location>
        <position position="58"/>
    </location>
</feature>
<proteinExistence type="predicted"/>
<protein>
    <submittedName>
        <fullName evidence="4">Response regulator</fullName>
    </submittedName>
</protein>
<dbReference type="SMART" id="SM00448">
    <property type="entry name" value="REC"/>
    <property type="match status" value="1"/>
</dbReference>
<dbReference type="InterPro" id="IPR011006">
    <property type="entry name" value="CheY-like_superfamily"/>
</dbReference>
<feature type="domain" description="Response regulatory" evidence="3">
    <location>
        <begin position="8"/>
        <end position="118"/>
    </location>
</feature>
<evidence type="ECO:0000259" key="3">
    <source>
        <dbReference type="PROSITE" id="PS50110"/>
    </source>
</evidence>
<keyword evidence="1 2" id="KW-0597">Phosphoprotein</keyword>
<dbReference type="PROSITE" id="PS50110">
    <property type="entry name" value="RESPONSE_REGULATORY"/>
    <property type="match status" value="1"/>
</dbReference>